<dbReference type="PANTHER" id="PTHR43852">
    <property type="entry name" value="NUCLEOTIDYLTRANSFERASE"/>
    <property type="match status" value="1"/>
</dbReference>
<proteinExistence type="predicted"/>
<dbReference type="Gene3D" id="3.30.460.10">
    <property type="entry name" value="Beta Polymerase, domain 2"/>
    <property type="match status" value="1"/>
</dbReference>
<protein>
    <submittedName>
        <fullName evidence="1">Predicted nucleotidyltransferase</fullName>
    </submittedName>
</protein>
<evidence type="ECO:0000313" key="2">
    <source>
        <dbReference type="Proteomes" id="UP000184428"/>
    </source>
</evidence>
<evidence type="ECO:0000313" key="1">
    <source>
        <dbReference type="EMBL" id="SHN69725.1"/>
    </source>
</evidence>
<gene>
    <name evidence="1" type="ORF">SAMN05660350_01698</name>
</gene>
<dbReference type="PANTHER" id="PTHR43852:SF2">
    <property type="entry name" value="PROTEIN ADENYLYLTRANSFERASE MNTA"/>
    <property type="match status" value="1"/>
</dbReference>
<dbReference type="GO" id="GO:0016740">
    <property type="term" value="F:transferase activity"/>
    <property type="evidence" value="ECO:0007669"/>
    <property type="project" value="UniProtKB-KW"/>
</dbReference>
<sequence>MRLPGDTGVSYSRTVSVRESLDRLRAAADDGRLDDLARRHGVALITVFGSAIRTPERARDLDVAVSLPAGTQGLLALVGDLADLTASDDVDVLVLYGASPTARFSGLVGARPLYEASASLFARTQMAAALEFYETAWLRDLDLQRMATS</sequence>
<name>A0A1M7TG86_9ACTN</name>
<dbReference type="EMBL" id="FRDM01000006">
    <property type="protein sequence ID" value="SHN69725.1"/>
    <property type="molecule type" value="Genomic_DNA"/>
</dbReference>
<dbReference type="Proteomes" id="UP000184428">
    <property type="component" value="Unassembled WGS sequence"/>
</dbReference>
<dbReference type="InterPro" id="IPR043519">
    <property type="entry name" value="NT_sf"/>
</dbReference>
<reference evidence="1 2" key="1">
    <citation type="submission" date="2016-12" db="EMBL/GenBank/DDBJ databases">
        <authorList>
            <person name="Song W.-J."/>
            <person name="Kurnit D.M."/>
        </authorList>
    </citation>
    <scope>NUCLEOTIDE SEQUENCE [LARGE SCALE GENOMIC DNA]</scope>
    <source>
        <strain evidence="1 2">DSM 43162</strain>
    </source>
</reference>
<keyword evidence="1" id="KW-0808">Transferase</keyword>
<organism evidence="1 2">
    <name type="scientific">Geodermatophilus obscurus</name>
    <dbReference type="NCBI Taxonomy" id="1861"/>
    <lineage>
        <taxon>Bacteria</taxon>
        <taxon>Bacillati</taxon>
        <taxon>Actinomycetota</taxon>
        <taxon>Actinomycetes</taxon>
        <taxon>Geodermatophilales</taxon>
        <taxon>Geodermatophilaceae</taxon>
        <taxon>Geodermatophilus</taxon>
    </lineage>
</organism>
<dbReference type="AlphaFoldDB" id="A0A1M7TG86"/>
<accession>A0A1M7TG86</accession>
<dbReference type="InterPro" id="IPR052930">
    <property type="entry name" value="TA_antitoxin_MntA"/>
</dbReference>